<dbReference type="AlphaFoldDB" id="F8CQU1"/>
<dbReference type="Proteomes" id="UP000000488">
    <property type="component" value="Chromosome"/>
</dbReference>
<proteinExistence type="predicted"/>
<sequence length="50" mass="5693">MPHDSILDGRIVTKGWKLSDRAMGEYERTAETFDAWMRGAVSEDGLHREA</sequence>
<name>F8CQU1_MYXFH</name>
<dbReference type="STRING" id="483219.LILAB_30620"/>
<gene>
    <name evidence="1" type="ordered locus">LILAB_30620</name>
</gene>
<dbReference type="EMBL" id="CP002830">
    <property type="protein sequence ID" value="AEI68005.1"/>
    <property type="molecule type" value="Genomic_DNA"/>
</dbReference>
<dbReference type="KEGG" id="mfu:LILAB_30620"/>
<reference evidence="1 2" key="1">
    <citation type="journal article" date="2011" name="J. Bacteriol.">
        <title>Genome sequence of the halotolerant marine bacterium Myxococcus fulvus HW-1.</title>
        <authorList>
            <person name="Li Z.F."/>
            <person name="Li X."/>
            <person name="Liu H."/>
            <person name="Liu X."/>
            <person name="Han K."/>
            <person name="Wu Z.H."/>
            <person name="Hu W."/>
            <person name="Li F.F."/>
            <person name="Li Y.Z."/>
        </authorList>
    </citation>
    <scope>NUCLEOTIDE SEQUENCE [LARGE SCALE GENOMIC DNA]</scope>
    <source>
        <strain evidence="2">ATCC BAA-855 / HW-1</strain>
    </source>
</reference>
<evidence type="ECO:0000313" key="2">
    <source>
        <dbReference type="Proteomes" id="UP000000488"/>
    </source>
</evidence>
<protein>
    <submittedName>
        <fullName evidence="1">Riboflavin biosynthesis protein RibD domain-containing protein</fullName>
    </submittedName>
</protein>
<dbReference type="HOGENOM" id="CLU_3120167_0_0_7"/>
<evidence type="ECO:0000313" key="1">
    <source>
        <dbReference type="EMBL" id="AEI68005.1"/>
    </source>
</evidence>
<organism evidence="1 2">
    <name type="scientific">Myxococcus fulvus (strain ATCC BAA-855 / HW-1)</name>
    <dbReference type="NCBI Taxonomy" id="483219"/>
    <lineage>
        <taxon>Bacteria</taxon>
        <taxon>Pseudomonadati</taxon>
        <taxon>Myxococcota</taxon>
        <taxon>Myxococcia</taxon>
        <taxon>Myxococcales</taxon>
        <taxon>Cystobacterineae</taxon>
        <taxon>Myxococcaceae</taxon>
        <taxon>Myxococcus</taxon>
    </lineage>
</organism>
<accession>F8CQU1</accession>